<evidence type="ECO:0000256" key="5">
    <source>
        <dbReference type="ARBA" id="ARBA00022490"/>
    </source>
</evidence>
<organism evidence="9 10">
    <name type="scientific">Aminivibrio pyruvatiphilus</name>
    <dbReference type="NCBI Taxonomy" id="1005740"/>
    <lineage>
        <taxon>Bacteria</taxon>
        <taxon>Thermotogati</taxon>
        <taxon>Synergistota</taxon>
        <taxon>Synergistia</taxon>
        <taxon>Synergistales</taxon>
        <taxon>Aminobacteriaceae</taxon>
        <taxon>Aminivibrio</taxon>
    </lineage>
</organism>
<dbReference type="GO" id="GO:0005737">
    <property type="term" value="C:cytoplasm"/>
    <property type="evidence" value="ECO:0007669"/>
    <property type="project" value="UniProtKB-SubCell"/>
</dbReference>
<dbReference type="GO" id="GO:0006817">
    <property type="term" value="P:phosphate ion transport"/>
    <property type="evidence" value="ECO:0007669"/>
    <property type="project" value="UniProtKB-KW"/>
</dbReference>
<accession>A0A4R8MFH8</accession>
<reference evidence="9 10" key="1">
    <citation type="submission" date="2019-03" db="EMBL/GenBank/DDBJ databases">
        <title>Genomic Encyclopedia of Type Strains, Phase IV (KMG-IV): sequencing the most valuable type-strain genomes for metagenomic binning, comparative biology and taxonomic classification.</title>
        <authorList>
            <person name="Goeker M."/>
        </authorList>
    </citation>
    <scope>NUCLEOTIDE SEQUENCE [LARGE SCALE GENOMIC DNA]</scope>
    <source>
        <strain evidence="9 10">DSM 25964</strain>
    </source>
</reference>
<dbReference type="Gene3D" id="1.20.58.220">
    <property type="entry name" value="Phosphate transport system protein phou homolog 2, domain 2"/>
    <property type="match status" value="1"/>
</dbReference>
<dbReference type="Pfam" id="PF01895">
    <property type="entry name" value="PhoU"/>
    <property type="match status" value="2"/>
</dbReference>
<dbReference type="OrthoDB" id="9814256at2"/>
<evidence type="ECO:0000256" key="3">
    <source>
        <dbReference type="ARBA" id="ARBA00011738"/>
    </source>
</evidence>
<evidence type="ECO:0000313" key="10">
    <source>
        <dbReference type="Proteomes" id="UP000295066"/>
    </source>
</evidence>
<evidence type="ECO:0000256" key="1">
    <source>
        <dbReference type="ARBA" id="ARBA00004496"/>
    </source>
</evidence>
<keyword evidence="10" id="KW-1185">Reference proteome</keyword>
<feature type="domain" description="PhoU" evidence="8">
    <location>
        <begin position="124"/>
        <end position="209"/>
    </location>
</feature>
<comment type="subunit">
    <text evidence="3 7">Homodimer.</text>
</comment>
<evidence type="ECO:0000256" key="6">
    <source>
        <dbReference type="ARBA" id="ARBA00022592"/>
    </source>
</evidence>
<evidence type="ECO:0000313" key="9">
    <source>
        <dbReference type="EMBL" id="TDY63217.1"/>
    </source>
</evidence>
<keyword evidence="6 7" id="KW-0592">Phosphate transport</keyword>
<dbReference type="FunFam" id="1.20.58.220:FF:000004">
    <property type="entry name" value="Phosphate-specific transport system accessory protein PhoU"/>
    <property type="match status" value="1"/>
</dbReference>
<dbReference type="EMBL" id="SORI01000002">
    <property type="protein sequence ID" value="TDY63217.1"/>
    <property type="molecule type" value="Genomic_DNA"/>
</dbReference>
<keyword evidence="5 7" id="KW-0963">Cytoplasm</keyword>
<name>A0A4R8MFH8_9BACT</name>
<keyword evidence="4 7" id="KW-0813">Transport</keyword>
<evidence type="ECO:0000256" key="7">
    <source>
        <dbReference type="PIRNR" id="PIRNR003107"/>
    </source>
</evidence>
<dbReference type="SUPFAM" id="SSF109755">
    <property type="entry name" value="PhoU-like"/>
    <property type="match status" value="1"/>
</dbReference>
<comment type="function">
    <text evidence="7">Plays a role in the regulation of phosphate uptake.</text>
</comment>
<dbReference type="InterPro" id="IPR026022">
    <property type="entry name" value="PhoU_dom"/>
</dbReference>
<evidence type="ECO:0000256" key="2">
    <source>
        <dbReference type="ARBA" id="ARBA00008107"/>
    </source>
</evidence>
<dbReference type="InterPro" id="IPR028366">
    <property type="entry name" value="PhoU"/>
</dbReference>
<comment type="caution">
    <text evidence="9">The sequence shown here is derived from an EMBL/GenBank/DDBJ whole genome shotgun (WGS) entry which is preliminary data.</text>
</comment>
<dbReference type="GO" id="GO:0030643">
    <property type="term" value="P:intracellular phosphate ion homeostasis"/>
    <property type="evidence" value="ECO:0007669"/>
    <property type="project" value="InterPro"/>
</dbReference>
<dbReference type="InterPro" id="IPR038078">
    <property type="entry name" value="PhoU-like_sf"/>
</dbReference>
<comment type="similarity">
    <text evidence="2 7">Belongs to the PhoU family.</text>
</comment>
<evidence type="ECO:0000259" key="8">
    <source>
        <dbReference type="Pfam" id="PF01895"/>
    </source>
</evidence>
<dbReference type="AlphaFoldDB" id="A0A4R8MFH8"/>
<dbReference type="Proteomes" id="UP000295066">
    <property type="component" value="Unassembled WGS sequence"/>
</dbReference>
<dbReference type="PIRSF" id="PIRSF003107">
    <property type="entry name" value="PhoU"/>
    <property type="match status" value="1"/>
</dbReference>
<evidence type="ECO:0000256" key="4">
    <source>
        <dbReference type="ARBA" id="ARBA00022448"/>
    </source>
</evidence>
<sequence length="229" mass="25761">MNEINLRKQLEEDLGELKRMILRLGRMAEEAISRAVWAMKNQDAAVARSVIEKDDELDELAEGVDSACMHFTARYQPLGEDLRAVTSIMHMAIDLERIGDYGGNIAKVALDLADKELIKPLIDIPRMVDALAVMVEKALTAFDTGDAEAAKAVFPMDDFLDDLEKQIMRELLLMMMENPQRIGQATQLLNVARTLERAGDHITNVAERVVYIYTGKTVKASAFRRPKER</sequence>
<dbReference type="RefSeq" id="WP_133956168.1">
    <property type="nucleotide sequence ID" value="NZ_SORI01000002.1"/>
</dbReference>
<proteinExistence type="inferred from homology"/>
<dbReference type="PANTHER" id="PTHR42930:SF3">
    <property type="entry name" value="PHOSPHATE-SPECIFIC TRANSPORT SYSTEM ACCESSORY PROTEIN PHOU"/>
    <property type="match status" value="1"/>
</dbReference>
<dbReference type="GO" id="GO:0045936">
    <property type="term" value="P:negative regulation of phosphate metabolic process"/>
    <property type="evidence" value="ECO:0007669"/>
    <property type="project" value="InterPro"/>
</dbReference>
<feature type="domain" description="PhoU" evidence="8">
    <location>
        <begin position="21"/>
        <end position="108"/>
    </location>
</feature>
<comment type="subcellular location">
    <subcellularLocation>
        <location evidence="1 7">Cytoplasm</location>
    </subcellularLocation>
</comment>
<gene>
    <name evidence="9" type="ORF">C8D99_102198</name>
</gene>
<protein>
    <recommendedName>
        <fullName evidence="7">Phosphate-specific transport system accessory protein PhoU</fullName>
    </recommendedName>
</protein>
<dbReference type="NCBIfam" id="TIGR02135">
    <property type="entry name" value="phoU_full"/>
    <property type="match status" value="1"/>
</dbReference>
<dbReference type="PANTHER" id="PTHR42930">
    <property type="entry name" value="PHOSPHATE-SPECIFIC TRANSPORT SYSTEM ACCESSORY PROTEIN PHOU"/>
    <property type="match status" value="1"/>
</dbReference>